<dbReference type="EMBL" id="FZOJ01000041">
    <property type="protein sequence ID" value="SNT11439.1"/>
    <property type="molecule type" value="Genomic_DNA"/>
</dbReference>
<reference evidence="1 2" key="1">
    <citation type="submission" date="2017-06" db="EMBL/GenBank/DDBJ databases">
        <authorList>
            <person name="Kim H.J."/>
            <person name="Triplett B.A."/>
        </authorList>
    </citation>
    <scope>NUCLEOTIDE SEQUENCE [LARGE SCALE GENOMIC DNA]</scope>
    <source>
        <strain evidence="1 2">SCA</strain>
    </source>
</reference>
<protein>
    <recommendedName>
        <fullName evidence="3">PIN domain-containing protein</fullName>
    </recommendedName>
</protein>
<name>A0A239K0W7_9FIRM</name>
<gene>
    <name evidence="1" type="ORF">SAMN05446037_104126</name>
</gene>
<dbReference type="AlphaFoldDB" id="A0A239K0W7"/>
<keyword evidence="2" id="KW-1185">Reference proteome</keyword>
<evidence type="ECO:0000313" key="2">
    <source>
        <dbReference type="Proteomes" id="UP000198304"/>
    </source>
</evidence>
<evidence type="ECO:0008006" key="3">
    <source>
        <dbReference type="Google" id="ProtNLM"/>
    </source>
</evidence>
<proteinExistence type="predicted"/>
<accession>A0A239K0W7</accession>
<dbReference type="OrthoDB" id="2001451at2"/>
<sequence>MSKVCQDISNNFSDIQEYLITEPSQVIDQFFKYQKHFFYDTCSILHHSNASSNSFIIDFLANQGAIIIITRTVLMELSSNNFEIDPIQIEYFRKINISGIPVLLFDEEIVLELIKESLTITVEDANQLLGFAVKEVSKFKTAINNIIRVMDPNLKIKILNLRPGSQNLYEPFFQFARSQKFEGDSLAEELILILVIVLTKIPFGQYILISDDLRIRNNVISVNQYIEKHHNLRAPMQLTTSRLVYEMHRKQILTDENEMIEILSASSNGNINVFCMGEEDIQLVKKSFTKEELLSKIISEPNFSVAY</sequence>
<organism evidence="1 2">
    <name type="scientific">Anaerovirgula multivorans</name>
    <dbReference type="NCBI Taxonomy" id="312168"/>
    <lineage>
        <taxon>Bacteria</taxon>
        <taxon>Bacillati</taxon>
        <taxon>Bacillota</taxon>
        <taxon>Clostridia</taxon>
        <taxon>Peptostreptococcales</taxon>
        <taxon>Natronincolaceae</taxon>
        <taxon>Anaerovirgula</taxon>
    </lineage>
</organism>
<dbReference type="Proteomes" id="UP000198304">
    <property type="component" value="Unassembled WGS sequence"/>
</dbReference>
<dbReference type="RefSeq" id="WP_089285196.1">
    <property type="nucleotide sequence ID" value="NZ_FZOJ01000041.1"/>
</dbReference>
<evidence type="ECO:0000313" key="1">
    <source>
        <dbReference type="EMBL" id="SNT11439.1"/>
    </source>
</evidence>